<dbReference type="PANTHER" id="PTHR10584:SF166">
    <property type="entry name" value="RIBOKINASE"/>
    <property type="match status" value="1"/>
</dbReference>
<dbReference type="InterPro" id="IPR029056">
    <property type="entry name" value="Ribokinase-like"/>
</dbReference>
<dbReference type="PIRSF" id="PIRSF000535">
    <property type="entry name" value="1PFK/6PFK/LacC"/>
    <property type="match status" value="1"/>
</dbReference>
<evidence type="ECO:0000256" key="6">
    <source>
        <dbReference type="ARBA" id="ARBA00022741"/>
    </source>
</evidence>
<dbReference type="NCBIfam" id="TIGR02152">
    <property type="entry name" value="D_ribokin_bact"/>
    <property type="match status" value="1"/>
</dbReference>
<organism evidence="15 16">
    <name type="scientific">Paenibacillus eucommiae</name>
    <dbReference type="NCBI Taxonomy" id="1355755"/>
    <lineage>
        <taxon>Bacteria</taxon>
        <taxon>Bacillati</taxon>
        <taxon>Bacillota</taxon>
        <taxon>Bacilli</taxon>
        <taxon>Bacillales</taxon>
        <taxon>Paenibacillaceae</taxon>
        <taxon>Paenibacillus</taxon>
    </lineage>
</organism>
<dbReference type="InterPro" id="IPR011877">
    <property type="entry name" value="Ribokinase"/>
</dbReference>
<comment type="pathway">
    <text evidence="12">Carbohydrate metabolism; D-ribose degradation; D-ribose 5-phosphate from beta-D-ribopyranose: step 2/2.</text>
</comment>
<feature type="binding site" evidence="12">
    <location>
        <begin position="254"/>
        <end position="255"/>
    </location>
    <ligand>
        <name>ATP</name>
        <dbReference type="ChEBI" id="CHEBI:30616"/>
    </ligand>
</feature>
<evidence type="ECO:0000259" key="14">
    <source>
        <dbReference type="Pfam" id="PF00294"/>
    </source>
</evidence>
<evidence type="ECO:0000256" key="5">
    <source>
        <dbReference type="ARBA" id="ARBA00022723"/>
    </source>
</evidence>
<feature type="binding site" evidence="12">
    <location>
        <position position="142"/>
    </location>
    <ligand>
        <name>substrate</name>
    </ligand>
</feature>
<keyword evidence="13" id="KW-0423">Lactose metabolism</keyword>
<dbReference type="InterPro" id="IPR011611">
    <property type="entry name" value="PfkB_dom"/>
</dbReference>
<dbReference type="InterPro" id="IPR002139">
    <property type="entry name" value="Ribo/fructo_kinase"/>
</dbReference>
<keyword evidence="10 12" id="KW-0630">Potassium</keyword>
<comment type="catalytic activity">
    <reaction evidence="13">
        <text>D-tagatofuranose 6-phosphate + ATP = D-tagatofuranose 1,6-bisphosphate + ADP + H(+)</text>
        <dbReference type="Rhea" id="RHEA:12420"/>
        <dbReference type="ChEBI" id="CHEBI:15378"/>
        <dbReference type="ChEBI" id="CHEBI:30616"/>
        <dbReference type="ChEBI" id="CHEBI:58694"/>
        <dbReference type="ChEBI" id="CHEBI:58695"/>
        <dbReference type="ChEBI" id="CHEBI:456216"/>
        <dbReference type="EC" id="2.7.1.144"/>
    </reaction>
</comment>
<comment type="pathway">
    <text evidence="13">Carbohydrate metabolism; D-tagatose 6-phosphate degradation; D-glyceraldehyde 3-phosphate and glycerone phosphate from D-tagatose 6-phosphate: step 1/2.</text>
</comment>
<evidence type="ECO:0000313" key="16">
    <source>
        <dbReference type="Proteomes" id="UP001519287"/>
    </source>
</evidence>
<comment type="similarity">
    <text evidence="1">Belongs to the carbohydrate kinase pfkB family.</text>
</comment>
<comment type="catalytic activity">
    <reaction evidence="12">
        <text>D-ribose + ATP = D-ribose 5-phosphate + ADP + H(+)</text>
        <dbReference type="Rhea" id="RHEA:13697"/>
        <dbReference type="ChEBI" id="CHEBI:15378"/>
        <dbReference type="ChEBI" id="CHEBI:30616"/>
        <dbReference type="ChEBI" id="CHEBI:47013"/>
        <dbReference type="ChEBI" id="CHEBI:78346"/>
        <dbReference type="ChEBI" id="CHEBI:456216"/>
        <dbReference type="EC" id="2.7.1.15"/>
    </reaction>
</comment>
<evidence type="ECO:0000256" key="13">
    <source>
        <dbReference type="PIRNR" id="PIRNR000535"/>
    </source>
</evidence>
<evidence type="ECO:0000256" key="2">
    <source>
        <dbReference type="ARBA" id="ARBA00012035"/>
    </source>
</evidence>
<feature type="binding site" evidence="12">
    <location>
        <position position="251"/>
    </location>
    <ligand>
        <name>K(+)</name>
        <dbReference type="ChEBI" id="CHEBI:29103"/>
    </ligand>
</feature>
<accession>A0ABS4J9V5</accession>
<evidence type="ECO:0000256" key="4">
    <source>
        <dbReference type="ARBA" id="ARBA00022679"/>
    </source>
</evidence>
<feature type="binding site" evidence="12">
    <location>
        <begin position="223"/>
        <end position="228"/>
    </location>
    <ligand>
        <name>ATP</name>
        <dbReference type="ChEBI" id="CHEBI:30616"/>
    </ligand>
</feature>
<feature type="binding site" evidence="12">
    <location>
        <position position="294"/>
    </location>
    <ligand>
        <name>K(+)</name>
        <dbReference type="ChEBI" id="CHEBI:29103"/>
    </ligand>
</feature>
<evidence type="ECO:0000256" key="7">
    <source>
        <dbReference type="ARBA" id="ARBA00022777"/>
    </source>
</evidence>
<keyword evidence="12" id="KW-0963">Cytoplasm</keyword>
<comment type="cofactor">
    <cofactor evidence="12">
        <name>Mg(2+)</name>
        <dbReference type="ChEBI" id="CHEBI:18420"/>
    </cofactor>
    <text evidence="12">Requires a divalent cation, most likely magnesium in vivo, as an electrophilic catalyst to aid phosphoryl group transfer. It is the chelate of the metal and the nucleotide that is the actual substrate.</text>
</comment>
<dbReference type="Proteomes" id="UP001519287">
    <property type="component" value="Unassembled WGS sequence"/>
</dbReference>
<feature type="binding site" evidence="12">
    <location>
        <begin position="41"/>
        <end position="45"/>
    </location>
    <ligand>
        <name>substrate</name>
    </ligand>
</feature>
<keyword evidence="6 12" id="KW-0547">Nucleotide-binding</keyword>
<keyword evidence="11 12" id="KW-0119">Carbohydrate metabolism</keyword>
<proteinExistence type="inferred from homology"/>
<feature type="binding site" evidence="12">
    <location>
        <position position="290"/>
    </location>
    <ligand>
        <name>K(+)</name>
        <dbReference type="ChEBI" id="CHEBI:29103"/>
    </ligand>
</feature>
<comment type="caution">
    <text evidence="15">The sequence shown here is derived from an EMBL/GenBank/DDBJ whole genome shotgun (WGS) entry which is preliminary data.</text>
</comment>
<comment type="activity regulation">
    <text evidence="12">Activated by a monovalent cation that binds near, but not in, the active site. The most likely occupant of the site in vivo is potassium. Ion binding induces a conformational change that may alter substrate affinity.</text>
</comment>
<dbReference type="Pfam" id="PF00294">
    <property type="entry name" value="PfkB"/>
    <property type="match status" value="1"/>
</dbReference>
<feature type="binding site" evidence="12">
    <location>
        <begin position="13"/>
        <end position="15"/>
    </location>
    <ligand>
        <name>substrate</name>
    </ligand>
</feature>
<dbReference type="HAMAP" id="MF_01987">
    <property type="entry name" value="Ribokinase"/>
    <property type="match status" value="1"/>
</dbReference>
<dbReference type="Gene3D" id="3.40.1190.20">
    <property type="match status" value="1"/>
</dbReference>
<dbReference type="InterPro" id="IPR017583">
    <property type="entry name" value="Tagatose/fructose_Pkinase"/>
</dbReference>
<feature type="binding site" evidence="12">
    <location>
        <position position="249"/>
    </location>
    <ligand>
        <name>K(+)</name>
        <dbReference type="ChEBI" id="CHEBI:29103"/>
    </ligand>
</feature>
<protein>
    <recommendedName>
        <fullName evidence="3 12">Ribokinase</fullName>
        <shortName evidence="12">RK</shortName>
        <ecNumber evidence="2 12">2.7.1.15</ecNumber>
    </recommendedName>
</protein>
<evidence type="ECO:0000256" key="10">
    <source>
        <dbReference type="ARBA" id="ARBA00022958"/>
    </source>
</evidence>
<keyword evidence="16" id="KW-1185">Reference proteome</keyword>
<keyword evidence="4 12" id="KW-0808">Transferase</keyword>
<evidence type="ECO:0000313" key="15">
    <source>
        <dbReference type="EMBL" id="MBP1996637.1"/>
    </source>
</evidence>
<dbReference type="PANTHER" id="PTHR10584">
    <property type="entry name" value="SUGAR KINASE"/>
    <property type="match status" value="1"/>
</dbReference>
<dbReference type="SUPFAM" id="SSF53613">
    <property type="entry name" value="Ribokinase-like"/>
    <property type="match status" value="1"/>
</dbReference>
<dbReference type="PROSITE" id="PS00584">
    <property type="entry name" value="PFKB_KINASES_2"/>
    <property type="match status" value="1"/>
</dbReference>
<feature type="binding site" evidence="12">
    <location>
        <position position="288"/>
    </location>
    <ligand>
        <name>K(+)</name>
        <dbReference type="ChEBI" id="CHEBI:29103"/>
    </ligand>
</feature>
<evidence type="ECO:0000256" key="1">
    <source>
        <dbReference type="ARBA" id="ARBA00005380"/>
    </source>
</evidence>
<comment type="similarity">
    <text evidence="12">Belongs to the carbohydrate kinase PfkB family. Ribokinase subfamily.</text>
</comment>
<keyword evidence="9 12" id="KW-0460">Magnesium</keyword>
<evidence type="ECO:0000256" key="12">
    <source>
        <dbReference type="HAMAP-Rule" id="MF_01987"/>
    </source>
</evidence>
<name>A0ABS4J9V5_9BACL</name>
<feature type="active site" description="Proton acceptor" evidence="12">
    <location>
        <position position="255"/>
    </location>
</feature>
<feature type="binding site" evidence="12">
    <location>
        <position position="285"/>
    </location>
    <ligand>
        <name>K(+)</name>
        <dbReference type="ChEBI" id="CHEBI:29103"/>
    </ligand>
</feature>
<reference evidence="15 16" key="1">
    <citation type="submission" date="2021-03" db="EMBL/GenBank/DDBJ databases">
        <title>Genomic Encyclopedia of Type Strains, Phase IV (KMG-IV): sequencing the most valuable type-strain genomes for metagenomic binning, comparative biology and taxonomic classification.</title>
        <authorList>
            <person name="Goeker M."/>
        </authorList>
    </citation>
    <scope>NUCLEOTIDE SEQUENCE [LARGE SCALE GENOMIC DNA]</scope>
    <source>
        <strain evidence="15 16">DSM 26048</strain>
    </source>
</reference>
<feature type="binding site" evidence="12">
    <location>
        <position position="187"/>
    </location>
    <ligand>
        <name>ATP</name>
        <dbReference type="ChEBI" id="CHEBI:30616"/>
    </ligand>
</feature>
<evidence type="ECO:0000256" key="8">
    <source>
        <dbReference type="ARBA" id="ARBA00022840"/>
    </source>
</evidence>
<dbReference type="EMBL" id="JAGGLB010000053">
    <property type="protein sequence ID" value="MBP1996637.1"/>
    <property type="molecule type" value="Genomic_DNA"/>
</dbReference>
<evidence type="ECO:0000256" key="11">
    <source>
        <dbReference type="ARBA" id="ARBA00023277"/>
    </source>
</evidence>
<comment type="subunit">
    <text evidence="12">Homodimer.</text>
</comment>
<comment type="subcellular location">
    <subcellularLocation>
        <location evidence="12">Cytoplasm</location>
    </subcellularLocation>
</comment>
<dbReference type="GO" id="GO:0004747">
    <property type="term" value="F:ribokinase activity"/>
    <property type="evidence" value="ECO:0007669"/>
    <property type="project" value="UniProtKB-EC"/>
</dbReference>
<gene>
    <name evidence="12" type="primary">rbsK</name>
    <name evidence="15" type="ORF">J2Z66_008285</name>
</gene>
<comment type="similarity">
    <text evidence="13">Belongs to the carbohydrate kinase PfkB family. LacC subfamily.</text>
</comment>
<evidence type="ECO:0000256" key="9">
    <source>
        <dbReference type="ARBA" id="ARBA00022842"/>
    </source>
</evidence>
<feature type="binding site" evidence="12">
    <location>
        <position position="255"/>
    </location>
    <ligand>
        <name>substrate</name>
    </ligand>
</feature>
<feature type="domain" description="Carbohydrate kinase PfkB" evidence="14">
    <location>
        <begin position="4"/>
        <end position="297"/>
    </location>
</feature>
<sequence>MMKSKILVIGSINIDFVIRVPYIPIIGETIMGQSIERIAGGKGANQAFTAAKLGASVTMLGKVGGDEFGAPLIKNLQQVGVHTDYIHTEAGASSGLAIINVNDEGDNSIVVLSGANELCDTSYIRAHEHLFQEAEVVILQMEIPEETVYQAIDLARKYNSVVILNPAPAPDSIHADVWSKIDYLIPNETELQKLSGMDVHSIDTAELAAKKLLSQGVKQIIVTLGSKGSLFVNANETIHFPAPIVKVVDTTAAGDSFVAAFAVGLTEGKSEKDAIAFAIQVSSMVVTRAGAQRSIPDRKEVDAVD</sequence>
<keyword evidence="5 12" id="KW-0479">Metal-binding</keyword>
<evidence type="ECO:0000256" key="3">
    <source>
        <dbReference type="ARBA" id="ARBA00016943"/>
    </source>
</evidence>
<dbReference type="CDD" id="cd01174">
    <property type="entry name" value="ribokinase"/>
    <property type="match status" value="1"/>
</dbReference>
<keyword evidence="7 12" id="KW-0418">Kinase</keyword>
<dbReference type="InterPro" id="IPR002173">
    <property type="entry name" value="Carboh/pur_kinase_PfkB_CS"/>
</dbReference>
<keyword evidence="8 12" id="KW-0067">ATP-binding</keyword>
<comment type="function">
    <text evidence="12">Catalyzes the phosphorylation of ribose at O-5 in a reaction requiring ATP and magnesium. The resulting D-ribose-5-phosphate can then be used either for sythesis of nucleotides, histidine, and tryptophan, or as a component of the pentose phosphate pathway.</text>
</comment>
<dbReference type="EC" id="2.7.1.15" evidence="2 12"/>
<comment type="caution">
    <text evidence="12">Lacks conserved residue(s) required for the propagation of feature annotation.</text>
</comment>
<dbReference type="RefSeq" id="WP_209979270.1">
    <property type="nucleotide sequence ID" value="NZ_JAGGLB010000053.1"/>
</dbReference>
<dbReference type="PRINTS" id="PR00990">
    <property type="entry name" value="RIBOKINASE"/>
</dbReference>